<sequence length="333" mass="38292">MARLSATASLFVLLLSLLAVAHCRPIEADPATDAEPAAAVVEVSDENGPPNPALPSKAGVASEAVLPAEQQQHGFLRLPSHRFRHHRPCRHGHSLFHRHLWWARHHGDGVFGDDTPRRFHRHGEPLSHLSVFGESREVKPVAVAEPDPDHSLPDSDGEGEVARMEPSFGDAADEVHAHEAEAAHEDEGAAVTAWKKEMLRRWFHFHHHHGMRHHHKEEGHEQEEEAAEGLKRFHHHRRHSHDEEEEEKNMMRKRFRRAEHDEASDSDDEDEEVEEVVRRFRKAIMRRRFGSHGHRFHHHRHHYSHRHADETEKADAQEDGGVVSWIKGLVNRF</sequence>
<keyword evidence="3" id="KW-1185">Reference proteome</keyword>
<evidence type="ECO:0000256" key="1">
    <source>
        <dbReference type="SAM" id="SignalP"/>
    </source>
</evidence>
<dbReference type="AlphaFoldDB" id="A0A1E5VSW8"/>
<keyword evidence="1" id="KW-0732">Signal</keyword>
<proteinExistence type="predicted"/>
<gene>
    <name evidence="2" type="ORF">BAE44_0010772</name>
</gene>
<protein>
    <submittedName>
        <fullName evidence="2">Uncharacterized protein</fullName>
    </submittedName>
</protein>
<dbReference type="Proteomes" id="UP000095767">
    <property type="component" value="Unassembled WGS sequence"/>
</dbReference>
<dbReference type="EMBL" id="LWDX02030575">
    <property type="protein sequence ID" value="OEL28209.1"/>
    <property type="molecule type" value="Genomic_DNA"/>
</dbReference>
<comment type="caution">
    <text evidence="2">The sequence shown here is derived from an EMBL/GenBank/DDBJ whole genome shotgun (WGS) entry which is preliminary data.</text>
</comment>
<evidence type="ECO:0000313" key="3">
    <source>
        <dbReference type="Proteomes" id="UP000095767"/>
    </source>
</evidence>
<dbReference type="OrthoDB" id="696333at2759"/>
<accession>A0A1E5VSW8</accession>
<name>A0A1E5VSW8_9POAL</name>
<feature type="chain" id="PRO_5009188424" evidence="1">
    <location>
        <begin position="24"/>
        <end position="333"/>
    </location>
</feature>
<evidence type="ECO:0000313" key="2">
    <source>
        <dbReference type="EMBL" id="OEL28209.1"/>
    </source>
</evidence>
<reference evidence="2 3" key="1">
    <citation type="submission" date="2016-09" db="EMBL/GenBank/DDBJ databases">
        <title>The draft genome of Dichanthelium oligosanthes: A C3 panicoid grass species.</title>
        <authorList>
            <person name="Studer A.J."/>
            <person name="Schnable J.C."/>
            <person name="Brutnell T.P."/>
        </authorList>
    </citation>
    <scope>NUCLEOTIDE SEQUENCE [LARGE SCALE GENOMIC DNA]</scope>
    <source>
        <strain evidence="3">cv. Kellogg 1175</strain>
        <tissue evidence="2">Leaf</tissue>
    </source>
</reference>
<organism evidence="2 3">
    <name type="scientific">Dichanthelium oligosanthes</name>
    <dbReference type="NCBI Taxonomy" id="888268"/>
    <lineage>
        <taxon>Eukaryota</taxon>
        <taxon>Viridiplantae</taxon>
        <taxon>Streptophyta</taxon>
        <taxon>Embryophyta</taxon>
        <taxon>Tracheophyta</taxon>
        <taxon>Spermatophyta</taxon>
        <taxon>Magnoliopsida</taxon>
        <taxon>Liliopsida</taxon>
        <taxon>Poales</taxon>
        <taxon>Poaceae</taxon>
        <taxon>PACMAD clade</taxon>
        <taxon>Panicoideae</taxon>
        <taxon>Panicodae</taxon>
        <taxon>Paniceae</taxon>
        <taxon>Dichantheliinae</taxon>
        <taxon>Dichanthelium</taxon>
    </lineage>
</organism>
<feature type="signal peptide" evidence="1">
    <location>
        <begin position="1"/>
        <end position="23"/>
    </location>
</feature>